<reference evidence="13" key="1">
    <citation type="submission" date="2022-03" db="EMBL/GenBank/DDBJ databases">
        <title>A functionally conserved STORR gene fusion in Papaver species that diverged 16.8 million years ago.</title>
        <authorList>
            <person name="Catania T."/>
        </authorList>
    </citation>
    <scope>NUCLEOTIDE SEQUENCE</scope>
    <source>
        <strain evidence="13">S-191538</strain>
    </source>
</reference>
<feature type="region of interest" description="Disordered" evidence="9">
    <location>
        <begin position="408"/>
        <end position="446"/>
    </location>
</feature>
<dbReference type="CDD" id="cd02961">
    <property type="entry name" value="PDI_a_family"/>
    <property type="match status" value="1"/>
</dbReference>
<evidence type="ECO:0000259" key="12">
    <source>
        <dbReference type="PROSITE" id="PS51352"/>
    </source>
</evidence>
<accession>A0AA41RTR7</accession>
<evidence type="ECO:0000256" key="11">
    <source>
        <dbReference type="SAM" id="SignalP"/>
    </source>
</evidence>
<protein>
    <recommendedName>
        <fullName evidence="12">Thioredoxin domain-containing protein</fullName>
    </recommendedName>
</protein>
<feature type="transmembrane region" description="Helical" evidence="10">
    <location>
        <begin position="375"/>
        <end position="401"/>
    </location>
</feature>
<evidence type="ECO:0000256" key="10">
    <source>
        <dbReference type="SAM" id="Phobius"/>
    </source>
</evidence>
<dbReference type="Gene3D" id="3.40.30.10">
    <property type="entry name" value="Glutaredoxin"/>
    <property type="match status" value="2"/>
</dbReference>
<dbReference type="GO" id="GO:0016020">
    <property type="term" value="C:membrane"/>
    <property type="evidence" value="ECO:0007669"/>
    <property type="project" value="UniProtKB-SubCell"/>
</dbReference>
<gene>
    <name evidence="13" type="ORF">MKW94_025416</name>
</gene>
<dbReference type="AlphaFoldDB" id="A0AA41RTR7"/>
<feature type="signal peptide" evidence="11">
    <location>
        <begin position="1"/>
        <end position="27"/>
    </location>
</feature>
<dbReference type="GO" id="GO:0034976">
    <property type="term" value="P:response to endoplasmic reticulum stress"/>
    <property type="evidence" value="ECO:0007669"/>
    <property type="project" value="TreeGrafter"/>
</dbReference>
<feature type="domain" description="Thioredoxin" evidence="12">
    <location>
        <begin position="22"/>
        <end position="145"/>
    </location>
</feature>
<evidence type="ECO:0000256" key="8">
    <source>
        <dbReference type="ARBA" id="ARBA00023284"/>
    </source>
</evidence>
<dbReference type="PANTHER" id="PTHR18929">
    <property type="entry name" value="PROTEIN DISULFIDE ISOMERASE"/>
    <property type="match status" value="1"/>
</dbReference>
<feature type="chain" id="PRO_5041429164" description="Thioredoxin domain-containing protein" evidence="11">
    <location>
        <begin position="28"/>
        <end position="446"/>
    </location>
</feature>
<organism evidence="13 14">
    <name type="scientific">Papaver nudicaule</name>
    <name type="common">Iceland poppy</name>
    <dbReference type="NCBI Taxonomy" id="74823"/>
    <lineage>
        <taxon>Eukaryota</taxon>
        <taxon>Viridiplantae</taxon>
        <taxon>Streptophyta</taxon>
        <taxon>Embryophyta</taxon>
        <taxon>Tracheophyta</taxon>
        <taxon>Spermatophyta</taxon>
        <taxon>Magnoliopsida</taxon>
        <taxon>Ranunculales</taxon>
        <taxon>Papaveraceae</taxon>
        <taxon>Papaveroideae</taxon>
        <taxon>Papaver</taxon>
    </lineage>
</organism>
<keyword evidence="6 10" id="KW-0472">Membrane</keyword>
<dbReference type="Proteomes" id="UP001177140">
    <property type="component" value="Unassembled WGS sequence"/>
</dbReference>
<evidence type="ECO:0000256" key="9">
    <source>
        <dbReference type="SAM" id="MobiDB-lite"/>
    </source>
</evidence>
<keyword evidence="5 10" id="KW-1133">Transmembrane helix</keyword>
<dbReference type="EMBL" id="JAJJMA010030948">
    <property type="protein sequence ID" value="MCL7024134.1"/>
    <property type="molecule type" value="Genomic_DNA"/>
</dbReference>
<dbReference type="PROSITE" id="PS00194">
    <property type="entry name" value="THIOREDOXIN_1"/>
    <property type="match status" value="1"/>
</dbReference>
<dbReference type="GO" id="GO:0006457">
    <property type="term" value="P:protein folding"/>
    <property type="evidence" value="ECO:0007669"/>
    <property type="project" value="TreeGrafter"/>
</dbReference>
<dbReference type="PRINTS" id="PR00421">
    <property type="entry name" value="THIOREDOXIN"/>
</dbReference>
<keyword evidence="4 11" id="KW-0732">Signal</keyword>
<evidence type="ECO:0000313" key="14">
    <source>
        <dbReference type="Proteomes" id="UP001177140"/>
    </source>
</evidence>
<comment type="similarity">
    <text evidence="2">Belongs to the protein disulfide isomerase family.</text>
</comment>
<dbReference type="InterPro" id="IPR013766">
    <property type="entry name" value="Thioredoxin_domain"/>
</dbReference>
<dbReference type="Pfam" id="PF00085">
    <property type="entry name" value="Thioredoxin"/>
    <property type="match status" value="1"/>
</dbReference>
<evidence type="ECO:0000256" key="5">
    <source>
        <dbReference type="ARBA" id="ARBA00022989"/>
    </source>
</evidence>
<dbReference type="PANTHER" id="PTHR18929:SF218">
    <property type="entry name" value="PROTEIN DISULFIDE-ISOMERASE 5-2"/>
    <property type="match status" value="1"/>
</dbReference>
<evidence type="ECO:0000256" key="3">
    <source>
        <dbReference type="ARBA" id="ARBA00022692"/>
    </source>
</evidence>
<dbReference type="FunFam" id="3.40.30.10:FF:000107">
    <property type="entry name" value="Protein disulfide-isomerase 5-2"/>
    <property type="match status" value="1"/>
</dbReference>
<comment type="subcellular location">
    <subcellularLocation>
        <location evidence="1">Membrane</location>
        <topology evidence="1">Single-pass membrane protein</topology>
    </subcellularLocation>
</comment>
<evidence type="ECO:0000256" key="4">
    <source>
        <dbReference type="ARBA" id="ARBA00022729"/>
    </source>
</evidence>
<evidence type="ECO:0000256" key="6">
    <source>
        <dbReference type="ARBA" id="ARBA00023136"/>
    </source>
</evidence>
<evidence type="ECO:0000313" key="13">
    <source>
        <dbReference type="EMBL" id="MCL7024134.1"/>
    </source>
</evidence>
<feature type="compositionally biased region" description="Basic and acidic residues" evidence="9">
    <location>
        <begin position="433"/>
        <end position="446"/>
    </location>
</feature>
<dbReference type="PROSITE" id="PS51352">
    <property type="entry name" value="THIOREDOXIN_2"/>
    <property type="match status" value="1"/>
</dbReference>
<proteinExistence type="inferred from homology"/>
<keyword evidence="8" id="KW-0676">Redox-active center</keyword>
<keyword evidence="7" id="KW-1015">Disulfide bond</keyword>
<dbReference type="FunFam" id="3.40.30.10:FF:000193">
    <property type="entry name" value="Protein disulfide isomerase-like 5-2"/>
    <property type="match status" value="1"/>
</dbReference>
<dbReference type="SUPFAM" id="SSF52833">
    <property type="entry name" value="Thioredoxin-like"/>
    <property type="match status" value="1"/>
</dbReference>
<keyword evidence="3 10" id="KW-0812">Transmembrane</keyword>
<evidence type="ECO:0000256" key="7">
    <source>
        <dbReference type="ARBA" id="ARBA00023157"/>
    </source>
</evidence>
<keyword evidence="14" id="KW-1185">Reference proteome</keyword>
<comment type="caution">
    <text evidence="13">The sequence shown here is derived from an EMBL/GenBank/DDBJ whole genome shotgun (WGS) entry which is preliminary data.</text>
</comment>
<dbReference type="Pfam" id="PF13848">
    <property type="entry name" value="Thioredoxin_6"/>
    <property type="match status" value="1"/>
</dbReference>
<dbReference type="InterPro" id="IPR017937">
    <property type="entry name" value="Thioredoxin_CS"/>
</dbReference>
<evidence type="ECO:0000256" key="2">
    <source>
        <dbReference type="ARBA" id="ARBA00006347"/>
    </source>
</evidence>
<sequence>MKNPRNQIPFLVFTIFVSSLCFSSSTSDNEFSSAVADGKVLELVDSNFDSAIASFDFLLVDFYAPWCGHCKRLSPELDAAAPVLAKLEKPIAIAKVNADKYTRLARKYEIDGFPTMMIFMHGVPVEYHGPRKAELLVRFLKKFVAPDVTLLESDSAISNFIEMAGANFPIFVGFGLNDSVVSELAIKYKKRAWFSVAKDFSEDAMITYDFDKVPALVSMHQSYDERSVFYGPFEGDFLEDYIKQSMLPLTMPINYETLKLLKDDERKVVLTILEDESNEKSVQLIKLLRAAASANRDLVFGYVGLKQWEDFADTFGVSKKTKLPKMIVWDREEEYLTVVGSENLEEEDQGTQITRFLEGYREGRTEKKSISGPSIMGFINSLISIKSVYLLVFIVAVIMLIQTINKQDDQDEVPHRSQAHPNVDQGSSSASESENKPVYRPEDKED</sequence>
<name>A0AA41RTR7_PAPNU</name>
<dbReference type="GO" id="GO:0003756">
    <property type="term" value="F:protein disulfide isomerase activity"/>
    <property type="evidence" value="ECO:0007669"/>
    <property type="project" value="TreeGrafter"/>
</dbReference>
<evidence type="ECO:0000256" key="1">
    <source>
        <dbReference type="ARBA" id="ARBA00004167"/>
    </source>
</evidence>
<dbReference type="GO" id="GO:0005783">
    <property type="term" value="C:endoplasmic reticulum"/>
    <property type="evidence" value="ECO:0007669"/>
    <property type="project" value="TreeGrafter"/>
</dbReference>
<dbReference type="InterPro" id="IPR036249">
    <property type="entry name" value="Thioredoxin-like_sf"/>
</dbReference>